<evidence type="ECO:0000259" key="3">
    <source>
        <dbReference type="Pfam" id="PF13472"/>
    </source>
</evidence>
<proteinExistence type="inferred from homology"/>
<evidence type="ECO:0000256" key="1">
    <source>
        <dbReference type="ARBA" id="ARBA00038184"/>
    </source>
</evidence>
<dbReference type="PANTHER" id="PTHR11852:SF0">
    <property type="entry name" value="PLATELET-ACTIVATING FACTOR ACETYLHYDROLASE IB SUBUNIT BETA HOMOLOG"/>
    <property type="match status" value="1"/>
</dbReference>
<organism evidence="4">
    <name type="scientific">Timema monikensis</name>
    <dbReference type="NCBI Taxonomy" id="170555"/>
    <lineage>
        <taxon>Eukaryota</taxon>
        <taxon>Metazoa</taxon>
        <taxon>Ecdysozoa</taxon>
        <taxon>Arthropoda</taxon>
        <taxon>Hexapoda</taxon>
        <taxon>Insecta</taxon>
        <taxon>Pterygota</taxon>
        <taxon>Neoptera</taxon>
        <taxon>Polyneoptera</taxon>
        <taxon>Phasmatodea</taxon>
        <taxon>Timematodea</taxon>
        <taxon>Timematoidea</taxon>
        <taxon>Timematidae</taxon>
        <taxon>Timema</taxon>
    </lineage>
</organism>
<sequence length="382" mass="43590">MEQAHLVTPKQAPGGSSENWQSSFRQDQDYRKETERIFIRAIVIQAKGLGFNFCVQILPPSLPHVGDRKNVLKLPPPSGIEICNTEICTKMNSLPVISEENINPAAIPKPVDDVQGDNRWWTQHNIFLQDSMLKEAEIIWIGDSIIANMALSQYWRDFIEPLHPLNFGIGGDQTQNVLWRIQQKELTHSKAKVIVLHVGTNNFGHTAEQIAGGLKEIIIAITKEKPSALLLVTTLLPRGLNPNPLRVRNAAVNVLLEDIVIELSKTNANVELIKIDQGFILPSGLISRKDFFDFLHLTNEGYKKAFENVHERAKIYFLSMDLHIFYCENKSNFVALMEILHIKGLKYLQIRRKSGQNQKKKRRIKVTIVCLKVRFINLEYLF</sequence>
<dbReference type="PANTHER" id="PTHR11852">
    <property type="entry name" value="PLATELET-ACTIVATING FACTOR ACETYLHYDROLASE"/>
    <property type="match status" value="1"/>
</dbReference>
<dbReference type="Gene3D" id="3.40.50.1110">
    <property type="entry name" value="SGNH hydrolase"/>
    <property type="match status" value="1"/>
</dbReference>
<accession>A0A7R9DZB1</accession>
<reference evidence="4" key="1">
    <citation type="submission" date="2020-11" db="EMBL/GenBank/DDBJ databases">
        <authorList>
            <person name="Tran Van P."/>
        </authorList>
    </citation>
    <scope>NUCLEOTIDE SEQUENCE</scope>
</reference>
<name>A0A7R9DZB1_9NEOP</name>
<dbReference type="EMBL" id="OB792696">
    <property type="protein sequence ID" value="CAD7423636.1"/>
    <property type="molecule type" value="Genomic_DNA"/>
</dbReference>
<evidence type="ECO:0000313" key="4">
    <source>
        <dbReference type="EMBL" id="CAD7423636.1"/>
    </source>
</evidence>
<dbReference type="SUPFAM" id="SSF52266">
    <property type="entry name" value="SGNH hydrolase"/>
    <property type="match status" value="1"/>
</dbReference>
<dbReference type="Pfam" id="PF13472">
    <property type="entry name" value="Lipase_GDSL_2"/>
    <property type="match status" value="1"/>
</dbReference>
<evidence type="ECO:0000256" key="2">
    <source>
        <dbReference type="SAM" id="MobiDB-lite"/>
    </source>
</evidence>
<dbReference type="InterPro" id="IPR036514">
    <property type="entry name" value="SGNH_hydro_sf"/>
</dbReference>
<feature type="region of interest" description="Disordered" evidence="2">
    <location>
        <begin position="1"/>
        <end position="26"/>
    </location>
</feature>
<dbReference type="InterPro" id="IPR013830">
    <property type="entry name" value="SGNH_hydro"/>
</dbReference>
<gene>
    <name evidence="4" type="ORF">TMSB3V08_LOCUS614</name>
</gene>
<comment type="similarity">
    <text evidence="1">Belongs to the 'GDSL' lipolytic enzyme family. Platelet-activating factor acetylhydrolase IB beta/gamma subunits subfamily.</text>
</comment>
<dbReference type="AlphaFoldDB" id="A0A7R9DZB1"/>
<protein>
    <recommendedName>
        <fullName evidence="3">SGNH hydrolase-type esterase domain-containing protein</fullName>
    </recommendedName>
</protein>
<feature type="compositionally biased region" description="Polar residues" evidence="2">
    <location>
        <begin position="14"/>
        <end position="25"/>
    </location>
</feature>
<feature type="domain" description="SGNH hydrolase-type esterase" evidence="3">
    <location>
        <begin position="141"/>
        <end position="303"/>
    </location>
</feature>